<dbReference type="EMBL" id="SOBK01000019">
    <property type="protein sequence ID" value="TDT81981.1"/>
    <property type="molecule type" value="Genomic_DNA"/>
</dbReference>
<proteinExistence type="predicted"/>
<evidence type="ECO:0000313" key="4">
    <source>
        <dbReference type="Proteomes" id="UP000055611"/>
    </source>
</evidence>
<keyword evidence="4" id="KW-1185">Reference proteome</keyword>
<keyword evidence="1" id="KW-0472">Membrane</keyword>
<dbReference type="RefSeq" id="WP_066800594.1">
    <property type="nucleotide sequence ID" value="NZ_SOBK01000019.1"/>
</dbReference>
<protein>
    <submittedName>
        <fullName evidence="3">Uncharacterized protein</fullName>
    </submittedName>
</protein>
<organism evidence="3 5">
    <name type="scientific">Pseudodesulfovibrio indicus</name>
    <dbReference type="NCBI Taxonomy" id="1716143"/>
    <lineage>
        <taxon>Bacteria</taxon>
        <taxon>Pseudomonadati</taxon>
        <taxon>Thermodesulfobacteriota</taxon>
        <taxon>Desulfovibrionia</taxon>
        <taxon>Desulfovibrionales</taxon>
        <taxon>Desulfovibrionaceae</taxon>
    </lineage>
</organism>
<evidence type="ECO:0000313" key="3">
    <source>
        <dbReference type="EMBL" id="TDT81981.1"/>
    </source>
</evidence>
<sequence length="76" mass="8462">MKWFWKGLEIILTIGGLWMAVDAIIGGFFGTYHAYGRLPVVSFWWVLPAILGLALFFGGLCLIFKVGRKGRGPESD</sequence>
<dbReference type="EMBL" id="CP014206">
    <property type="protein sequence ID" value="AMK10333.1"/>
    <property type="molecule type" value="Genomic_DNA"/>
</dbReference>
<evidence type="ECO:0000313" key="5">
    <source>
        <dbReference type="Proteomes" id="UP000295506"/>
    </source>
</evidence>
<dbReference type="AlphaFoldDB" id="A0A126QJY5"/>
<reference evidence="3 5" key="2">
    <citation type="submission" date="2019-03" db="EMBL/GenBank/DDBJ databases">
        <title>Genomic Encyclopedia of Type Strains, Phase IV (KMG-IV): sequencing the most valuable type-strain genomes for metagenomic binning, comparative biology and taxonomic classification.</title>
        <authorList>
            <person name="Goeker M."/>
        </authorList>
    </citation>
    <scope>NUCLEOTIDE SEQUENCE [LARGE SCALE GENOMIC DNA]</scope>
    <source>
        <strain evidence="3 5">DSM 101483</strain>
    </source>
</reference>
<dbReference type="Proteomes" id="UP000295506">
    <property type="component" value="Unassembled WGS sequence"/>
</dbReference>
<feature type="transmembrane region" description="Helical" evidence="1">
    <location>
        <begin position="7"/>
        <end position="30"/>
    </location>
</feature>
<evidence type="ECO:0000256" key="1">
    <source>
        <dbReference type="SAM" id="Phobius"/>
    </source>
</evidence>
<dbReference type="KEGG" id="dej:AWY79_03975"/>
<reference evidence="2 4" key="1">
    <citation type="journal article" date="2016" name="Front. Microbiol.">
        <title>Genome Sequence of the Piezophilic, Mesophilic Sulfate-Reducing Bacterium Desulfovibrio indicus J2T.</title>
        <authorList>
            <person name="Cao J."/>
            <person name="Maignien L."/>
            <person name="Shao Z."/>
            <person name="Alain K."/>
            <person name="Jebbar M."/>
        </authorList>
    </citation>
    <scope>NUCLEOTIDE SEQUENCE [LARGE SCALE GENOMIC DNA]</scope>
    <source>
        <strain evidence="2 4">J2</strain>
    </source>
</reference>
<keyword evidence="1" id="KW-0812">Transmembrane</keyword>
<dbReference type="Proteomes" id="UP000055611">
    <property type="component" value="Chromosome"/>
</dbReference>
<feature type="transmembrane region" description="Helical" evidence="1">
    <location>
        <begin position="42"/>
        <end position="64"/>
    </location>
</feature>
<keyword evidence="1" id="KW-1133">Transmembrane helix</keyword>
<accession>A0A126QJY5</accession>
<evidence type="ECO:0000313" key="2">
    <source>
        <dbReference type="EMBL" id="AMK10333.1"/>
    </source>
</evidence>
<name>A0A126QJY5_9BACT</name>
<gene>
    <name evidence="2" type="ORF">AWY79_03975</name>
    <name evidence="3" type="ORF">EDC59_11932</name>
</gene>